<sequence>MLSGGSERGFSLVELMVAVSVLVILTALALPNFTSWIRNSRVRTVTETLQAGVRLAQAEAQRRAHTVVFFRTTDKDCTVTSTADANGLNWQIRSVPNALLTADTAEAIQCGVLTDVSAGVSLTSQVAVGAADPTPLAALCFGGDGRQTSMEDPTAIGANCTAGTARFDLAPTATGAENRALRLDVSLAGAIRLCDPGKASTAPDGCR</sequence>
<gene>
    <name evidence="13" type="ORF">ACG00Y_20650</name>
</gene>
<comment type="similarity">
    <text evidence="9">Belongs to the GSP H family.</text>
</comment>
<keyword evidence="7 11" id="KW-1133">Transmembrane helix</keyword>
<keyword evidence="4" id="KW-0488">Methylation</keyword>
<evidence type="ECO:0000256" key="9">
    <source>
        <dbReference type="ARBA" id="ARBA00025772"/>
    </source>
</evidence>
<evidence type="ECO:0000256" key="11">
    <source>
        <dbReference type="SAM" id="Phobius"/>
    </source>
</evidence>
<accession>A0ABW7F761</accession>
<dbReference type="InterPro" id="IPR022346">
    <property type="entry name" value="T2SS_GspH"/>
</dbReference>
<reference evidence="13 14" key="1">
    <citation type="submission" date="2024-08" db="EMBL/GenBank/DDBJ databases">
        <authorList>
            <person name="Lu H."/>
        </authorList>
    </citation>
    <scope>NUCLEOTIDE SEQUENCE [LARGE SCALE GENOMIC DNA]</scope>
    <source>
        <strain evidence="13 14">LYH14W</strain>
    </source>
</reference>
<evidence type="ECO:0000256" key="5">
    <source>
        <dbReference type="ARBA" id="ARBA00022519"/>
    </source>
</evidence>
<evidence type="ECO:0000256" key="1">
    <source>
        <dbReference type="ARBA" id="ARBA00004377"/>
    </source>
</evidence>
<dbReference type="Pfam" id="PF12019">
    <property type="entry name" value="GspH"/>
    <property type="match status" value="1"/>
</dbReference>
<evidence type="ECO:0000256" key="3">
    <source>
        <dbReference type="ARBA" id="ARBA00022475"/>
    </source>
</evidence>
<organism evidence="13 14">
    <name type="scientific">Pelomonas parva</name>
    <dbReference type="NCBI Taxonomy" id="3299032"/>
    <lineage>
        <taxon>Bacteria</taxon>
        <taxon>Pseudomonadati</taxon>
        <taxon>Pseudomonadota</taxon>
        <taxon>Betaproteobacteria</taxon>
        <taxon>Burkholderiales</taxon>
        <taxon>Sphaerotilaceae</taxon>
        <taxon>Roseateles</taxon>
    </lineage>
</organism>
<evidence type="ECO:0000256" key="2">
    <source>
        <dbReference type="ARBA" id="ARBA00021549"/>
    </source>
</evidence>
<dbReference type="Gene3D" id="3.30.700.10">
    <property type="entry name" value="Glycoprotein, Type 4 Pilin"/>
    <property type="match status" value="1"/>
</dbReference>
<evidence type="ECO:0000256" key="10">
    <source>
        <dbReference type="ARBA" id="ARBA00030775"/>
    </source>
</evidence>
<name>A0ABW7F761_9BURK</name>
<evidence type="ECO:0000256" key="7">
    <source>
        <dbReference type="ARBA" id="ARBA00022989"/>
    </source>
</evidence>
<dbReference type="EMBL" id="JBIGHV010000008">
    <property type="protein sequence ID" value="MFG6432341.1"/>
    <property type="molecule type" value="Genomic_DNA"/>
</dbReference>
<keyword evidence="8 11" id="KW-0472">Membrane</keyword>
<evidence type="ECO:0000313" key="13">
    <source>
        <dbReference type="EMBL" id="MFG6432341.1"/>
    </source>
</evidence>
<evidence type="ECO:0000256" key="4">
    <source>
        <dbReference type="ARBA" id="ARBA00022481"/>
    </source>
</evidence>
<keyword evidence="6 11" id="KW-0812">Transmembrane</keyword>
<keyword evidence="5" id="KW-0997">Cell inner membrane</keyword>
<comment type="subcellular location">
    <subcellularLocation>
        <location evidence="1">Cell inner membrane</location>
        <topology evidence="1">Single-pass membrane protein</topology>
    </subcellularLocation>
</comment>
<keyword evidence="14" id="KW-1185">Reference proteome</keyword>
<dbReference type="Proteomes" id="UP001606210">
    <property type="component" value="Unassembled WGS sequence"/>
</dbReference>
<dbReference type="InterPro" id="IPR012902">
    <property type="entry name" value="N_methyl_site"/>
</dbReference>
<comment type="caution">
    <text evidence="13">The sequence shown here is derived from an EMBL/GenBank/DDBJ whole genome shotgun (WGS) entry which is preliminary data.</text>
</comment>
<proteinExistence type="inferred from homology"/>
<dbReference type="SUPFAM" id="SSF54523">
    <property type="entry name" value="Pili subunits"/>
    <property type="match status" value="1"/>
</dbReference>
<dbReference type="PROSITE" id="PS00409">
    <property type="entry name" value="PROKAR_NTER_METHYL"/>
    <property type="match status" value="1"/>
</dbReference>
<dbReference type="Pfam" id="PF07963">
    <property type="entry name" value="N_methyl"/>
    <property type="match status" value="1"/>
</dbReference>
<protein>
    <recommendedName>
        <fullName evidence="2">Type II secretion system protein H</fullName>
    </recommendedName>
    <alternativeName>
        <fullName evidence="10">General secretion pathway protein H</fullName>
    </alternativeName>
</protein>
<evidence type="ECO:0000313" key="14">
    <source>
        <dbReference type="Proteomes" id="UP001606210"/>
    </source>
</evidence>
<dbReference type="NCBIfam" id="TIGR02532">
    <property type="entry name" value="IV_pilin_GFxxxE"/>
    <property type="match status" value="1"/>
</dbReference>
<keyword evidence="3" id="KW-1003">Cell membrane</keyword>
<evidence type="ECO:0000259" key="12">
    <source>
        <dbReference type="Pfam" id="PF12019"/>
    </source>
</evidence>
<evidence type="ECO:0000256" key="6">
    <source>
        <dbReference type="ARBA" id="ARBA00022692"/>
    </source>
</evidence>
<evidence type="ECO:0000256" key="8">
    <source>
        <dbReference type="ARBA" id="ARBA00023136"/>
    </source>
</evidence>
<feature type="domain" description="General secretion pathway GspH" evidence="12">
    <location>
        <begin position="46"/>
        <end position="189"/>
    </location>
</feature>
<dbReference type="InterPro" id="IPR045584">
    <property type="entry name" value="Pilin-like"/>
</dbReference>
<dbReference type="RefSeq" id="WP_394482125.1">
    <property type="nucleotide sequence ID" value="NZ_JBIGHV010000008.1"/>
</dbReference>
<feature type="transmembrane region" description="Helical" evidence="11">
    <location>
        <begin position="12"/>
        <end position="33"/>
    </location>
</feature>